<gene>
    <name evidence="1" type="ORF">SOJ16_002447</name>
</gene>
<dbReference type="RefSeq" id="WP_045175815.1">
    <property type="nucleotide sequence ID" value="NZ_CP139957.1"/>
</dbReference>
<organism evidence="1 2">
    <name type="scientific">Anaerocellum danielii</name>
    <dbReference type="NCBI Taxonomy" id="1387557"/>
    <lineage>
        <taxon>Bacteria</taxon>
        <taxon>Bacillati</taxon>
        <taxon>Bacillota</taxon>
        <taxon>Bacillota incertae sedis</taxon>
        <taxon>Caldicellulosiruptorales</taxon>
        <taxon>Caldicellulosiruptoraceae</taxon>
        <taxon>Anaerocellum</taxon>
    </lineage>
</organism>
<evidence type="ECO:0000313" key="1">
    <source>
        <dbReference type="EMBL" id="WPX08551.1"/>
    </source>
</evidence>
<dbReference type="EMBL" id="CP139957">
    <property type="protein sequence ID" value="WPX08551.1"/>
    <property type="molecule type" value="Genomic_DNA"/>
</dbReference>
<accession>A0ABZ0TZR4</accession>
<dbReference type="Proteomes" id="UP001322744">
    <property type="component" value="Chromosome"/>
</dbReference>
<keyword evidence="2" id="KW-1185">Reference proteome</keyword>
<protein>
    <submittedName>
        <fullName evidence="1">Uncharacterized protein</fullName>
    </submittedName>
</protein>
<reference evidence="1 2" key="1">
    <citation type="submission" date="2023-12" db="EMBL/GenBank/DDBJ databases">
        <authorList>
            <person name="Manesh M.J.H."/>
            <person name="Bing R.G."/>
            <person name="Willard D.J."/>
            <person name="Kelly R.M."/>
        </authorList>
    </citation>
    <scope>NUCLEOTIDE SEQUENCE [LARGE SCALE GENOMIC DNA]</scope>
    <source>
        <strain evidence="1 2">DSM 8977</strain>
    </source>
</reference>
<sequence length="105" mass="12638">MRPITVKEYFDYINKQIDSMTDEELLRLLEEIENSKEDSIEELYYDFEIAYPVRVNISKIENNDYIDNLSLKGDMWYSTYPYYVFENNEEININIEDLNIGQKVA</sequence>
<evidence type="ECO:0000313" key="2">
    <source>
        <dbReference type="Proteomes" id="UP001322744"/>
    </source>
</evidence>
<name>A0ABZ0TZR4_9FIRM</name>
<proteinExistence type="predicted"/>